<dbReference type="GO" id="GO:0005634">
    <property type="term" value="C:nucleus"/>
    <property type="evidence" value="ECO:0007669"/>
    <property type="project" value="UniProtKB-SubCell"/>
</dbReference>
<reference evidence="4 5" key="1">
    <citation type="submission" date="2022-07" db="EMBL/GenBank/DDBJ databases">
        <title>Genome-wide signatures of adaptation to extreme environments.</title>
        <authorList>
            <person name="Cho C.H."/>
            <person name="Yoon H.S."/>
        </authorList>
    </citation>
    <scope>NUCLEOTIDE SEQUENCE [LARGE SCALE GENOMIC DNA]</scope>
    <source>
        <strain evidence="4 5">108.79 E11</strain>
    </source>
</reference>
<proteinExistence type="inferred from homology"/>
<gene>
    <name evidence="4" type="ORF">GAYE_SCF68G6914</name>
</gene>
<comment type="subcellular location">
    <subcellularLocation>
        <location evidence="1">Nucleus</location>
    </subcellularLocation>
</comment>
<organism evidence="4 5">
    <name type="scientific">Galdieria yellowstonensis</name>
    <dbReference type="NCBI Taxonomy" id="3028027"/>
    <lineage>
        <taxon>Eukaryota</taxon>
        <taxon>Rhodophyta</taxon>
        <taxon>Bangiophyceae</taxon>
        <taxon>Galdieriales</taxon>
        <taxon>Galdieriaceae</taxon>
        <taxon>Galdieria</taxon>
    </lineage>
</organism>
<dbReference type="InterPro" id="IPR010301">
    <property type="entry name" value="RRP1"/>
</dbReference>
<protein>
    <submittedName>
        <fullName evidence="4">Uncharacterized protein</fullName>
    </submittedName>
</protein>
<keyword evidence="5" id="KW-1185">Reference proteome</keyword>
<evidence type="ECO:0000256" key="2">
    <source>
        <dbReference type="ARBA" id="ARBA00006374"/>
    </source>
</evidence>
<comment type="similarity">
    <text evidence="2">Belongs to the RRP1 family.</text>
</comment>
<dbReference type="Pfam" id="PF05997">
    <property type="entry name" value="Nop52"/>
    <property type="match status" value="1"/>
</dbReference>
<dbReference type="GO" id="GO:0006364">
    <property type="term" value="P:rRNA processing"/>
    <property type="evidence" value="ECO:0007669"/>
    <property type="project" value="InterPro"/>
</dbReference>
<accession>A0AAV9ING5</accession>
<dbReference type="Proteomes" id="UP001300502">
    <property type="component" value="Unassembled WGS sequence"/>
</dbReference>
<evidence type="ECO:0000313" key="5">
    <source>
        <dbReference type="Proteomes" id="UP001300502"/>
    </source>
</evidence>
<dbReference type="GO" id="GO:0030688">
    <property type="term" value="C:preribosome, small subunit precursor"/>
    <property type="evidence" value="ECO:0007669"/>
    <property type="project" value="InterPro"/>
</dbReference>
<keyword evidence="3" id="KW-0539">Nucleus</keyword>
<sequence>MCVYRMQQDNDDDDSRFRRVAQSLACNDKHRRVQALALVEMWLSRHVSHAEPIELSKLCRALFYAIWLSDDPEVTEQTTAQVAKYICIGTGKYFKALLDCVGSLWPKLDQYRMDKFYDLITYCLDQVAAISDEAHWSGEQVGELFGVLHQQLTHQQWIQQSKGICLHIIDKYYAHILRRALSFLVASSRQETTAMTSNHHPQVNIDLVFHTVVNDAILTDHLLATRTKEKIFASLMEDCQTASSSTESHRDFILYMRQWLPQLYTFAGSPQRPTKARKMLYSLYSRLKNILGEPNAVPVRRSIRLQQQGPTENKEAVESNPQVVKQVRFSLDKNEEYILPAPKPRKRPVLQKRKKIRRTVSKLNNSLQSLS</sequence>
<evidence type="ECO:0000256" key="3">
    <source>
        <dbReference type="ARBA" id="ARBA00023242"/>
    </source>
</evidence>
<dbReference type="EMBL" id="JANCYU010000073">
    <property type="protein sequence ID" value="KAK4528965.1"/>
    <property type="molecule type" value="Genomic_DNA"/>
</dbReference>
<name>A0AAV9ING5_9RHOD</name>
<evidence type="ECO:0000313" key="4">
    <source>
        <dbReference type="EMBL" id="KAK4528965.1"/>
    </source>
</evidence>
<dbReference type="AlphaFoldDB" id="A0AAV9ING5"/>
<evidence type="ECO:0000256" key="1">
    <source>
        <dbReference type="ARBA" id="ARBA00004123"/>
    </source>
</evidence>
<comment type="caution">
    <text evidence="4">The sequence shown here is derived from an EMBL/GenBank/DDBJ whole genome shotgun (WGS) entry which is preliminary data.</text>
</comment>